<accession>A0ABD6BYU0</accession>
<dbReference type="Proteomes" id="UP001597185">
    <property type="component" value="Unassembled WGS sequence"/>
</dbReference>
<feature type="region of interest" description="Disordered" evidence="1">
    <location>
        <begin position="155"/>
        <end position="198"/>
    </location>
</feature>
<evidence type="ECO:0000256" key="1">
    <source>
        <dbReference type="SAM" id="MobiDB-lite"/>
    </source>
</evidence>
<reference evidence="2 3" key="1">
    <citation type="journal article" date="2019" name="Int. J. Syst. Evol. Microbiol.">
        <title>The Global Catalogue of Microorganisms (GCM) 10K type strain sequencing project: providing services to taxonomists for standard genome sequencing and annotation.</title>
        <authorList>
            <consortium name="The Broad Institute Genomics Platform"/>
            <consortium name="The Broad Institute Genome Sequencing Center for Infectious Disease"/>
            <person name="Wu L."/>
            <person name="Ma J."/>
        </authorList>
    </citation>
    <scope>NUCLEOTIDE SEQUENCE [LARGE SCALE GENOMIC DNA]</scope>
    <source>
        <strain evidence="2 3">CGMCC 1.12689</strain>
    </source>
</reference>
<evidence type="ECO:0000313" key="3">
    <source>
        <dbReference type="Proteomes" id="UP001597185"/>
    </source>
</evidence>
<evidence type="ECO:0000313" key="2">
    <source>
        <dbReference type="EMBL" id="MFD1570241.1"/>
    </source>
</evidence>
<proteinExistence type="predicted"/>
<dbReference type="AlphaFoldDB" id="A0ABD6BYU0"/>
<gene>
    <name evidence="2" type="ORF">ACFR9T_06520</name>
</gene>
<sequence length="246" mass="26798">MSQRTSTTASSHSRETVGNFAEKISEIVHTTPTLVDANPLIRFRGLPASGNAIFEKDVTYNDDEDIFLAGVVTLPSDDGRYLNERVMLKSPYKTKDSISETKRFGAVPRYDGGRWHFEARCARACIQHFLRDGHDVAGPLQLFIDLLPEQSLAPDDGTISVPGLGEVTSPKTFRDRKDELSDTDTSNPSSSRGGGRTPFVETGMCPVTSCTYHSGNFASLRGHIGGMVAAGSDAHKEAGLKIDDYR</sequence>
<organism evidence="2 3">
    <name type="scientific">Halorubrum laminariae</name>
    <dbReference type="NCBI Taxonomy" id="1433523"/>
    <lineage>
        <taxon>Archaea</taxon>
        <taxon>Methanobacteriati</taxon>
        <taxon>Methanobacteriota</taxon>
        <taxon>Stenosarchaea group</taxon>
        <taxon>Halobacteria</taxon>
        <taxon>Halobacteriales</taxon>
        <taxon>Haloferacaceae</taxon>
        <taxon>Halorubrum</taxon>
    </lineage>
</organism>
<name>A0ABD6BYU0_9EURY</name>
<dbReference type="EMBL" id="JBHUDB010000002">
    <property type="protein sequence ID" value="MFD1570241.1"/>
    <property type="molecule type" value="Genomic_DNA"/>
</dbReference>
<comment type="caution">
    <text evidence="2">The sequence shown here is derived from an EMBL/GenBank/DDBJ whole genome shotgun (WGS) entry which is preliminary data.</text>
</comment>
<keyword evidence="3" id="KW-1185">Reference proteome</keyword>
<protein>
    <submittedName>
        <fullName evidence="2">Uncharacterized protein</fullName>
    </submittedName>
</protein>
<dbReference type="RefSeq" id="WP_256418063.1">
    <property type="nucleotide sequence ID" value="NZ_JANHDL010000004.1"/>
</dbReference>